<dbReference type="InterPro" id="IPR028973">
    <property type="entry name" value="PhnB-like"/>
</dbReference>
<protein>
    <submittedName>
        <fullName evidence="2">VOC family protein</fullName>
    </submittedName>
</protein>
<dbReference type="Proteomes" id="UP001589844">
    <property type="component" value="Unassembled WGS sequence"/>
</dbReference>
<dbReference type="PANTHER" id="PTHR33990">
    <property type="entry name" value="PROTEIN YJDN-RELATED"/>
    <property type="match status" value="1"/>
</dbReference>
<evidence type="ECO:0000259" key="1">
    <source>
        <dbReference type="Pfam" id="PF06983"/>
    </source>
</evidence>
<dbReference type="InterPro" id="IPR029068">
    <property type="entry name" value="Glyas_Bleomycin-R_OHBP_Dase"/>
</dbReference>
<dbReference type="RefSeq" id="WP_390213066.1">
    <property type="nucleotide sequence ID" value="NZ_JBHLXJ010000013.1"/>
</dbReference>
<dbReference type="Gene3D" id="3.10.180.10">
    <property type="entry name" value="2,3-Dihydroxybiphenyl 1,2-Dioxygenase, domain 1"/>
    <property type="match status" value="1"/>
</dbReference>
<dbReference type="SUPFAM" id="SSF54593">
    <property type="entry name" value="Glyoxalase/Bleomycin resistance protein/Dihydroxybiphenyl dioxygenase"/>
    <property type="match status" value="1"/>
</dbReference>
<evidence type="ECO:0000313" key="2">
    <source>
        <dbReference type="EMBL" id="MFC0350616.1"/>
    </source>
</evidence>
<name>A0ABV6IFL4_9BURK</name>
<comment type="caution">
    <text evidence="2">The sequence shown here is derived from an EMBL/GenBank/DDBJ whole genome shotgun (WGS) entry which is preliminary data.</text>
</comment>
<dbReference type="Pfam" id="PF06983">
    <property type="entry name" value="3-dmu-9_3-mt"/>
    <property type="match status" value="1"/>
</dbReference>
<proteinExistence type="predicted"/>
<gene>
    <name evidence="2" type="ORF">ACFFJH_12405</name>
</gene>
<sequence>MSLSFHINFNGQCKEAFEFYAEHLNGTIGTMLEFKDSPIAADVAKEWQHKIVHANIVIEGIELAGADVKPEQYQKPKGFNILLGVKTENTVKSLFELFSVGGEVIFPPQKTFWSPCYAIVVDRFGVPWKFNCGT</sequence>
<reference evidence="2 3" key="1">
    <citation type="submission" date="2024-09" db="EMBL/GenBank/DDBJ databases">
        <authorList>
            <person name="Sun Q."/>
            <person name="Mori K."/>
        </authorList>
    </citation>
    <scope>NUCLEOTIDE SEQUENCE [LARGE SCALE GENOMIC DNA]</scope>
    <source>
        <strain evidence="2 3">CCM 8677</strain>
    </source>
</reference>
<evidence type="ECO:0000313" key="3">
    <source>
        <dbReference type="Proteomes" id="UP001589844"/>
    </source>
</evidence>
<dbReference type="EMBL" id="JBHLXJ010000013">
    <property type="protein sequence ID" value="MFC0350616.1"/>
    <property type="molecule type" value="Genomic_DNA"/>
</dbReference>
<accession>A0ABV6IFL4</accession>
<organism evidence="2 3">
    <name type="scientific">Undibacterium danionis</name>
    <dbReference type="NCBI Taxonomy" id="1812100"/>
    <lineage>
        <taxon>Bacteria</taxon>
        <taxon>Pseudomonadati</taxon>
        <taxon>Pseudomonadota</taxon>
        <taxon>Betaproteobacteria</taxon>
        <taxon>Burkholderiales</taxon>
        <taxon>Oxalobacteraceae</taxon>
        <taxon>Undibacterium</taxon>
    </lineage>
</organism>
<keyword evidence="3" id="KW-1185">Reference proteome</keyword>
<feature type="domain" description="PhnB-like" evidence="1">
    <location>
        <begin position="6"/>
        <end position="129"/>
    </location>
</feature>
<dbReference type="CDD" id="cd06588">
    <property type="entry name" value="PhnB_like"/>
    <property type="match status" value="1"/>
</dbReference>
<dbReference type="PANTHER" id="PTHR33990:SF1">
    <property type="entry name" value="PROTEIN YJDN"/>
    <property type="match status" value="1"/>
</dbReference>